<reference evidence="11 12" key="1">
    <citation type="journal article" date="2016" name="Sci. Rep.">
        <title>Penicillium arizonense, a new, genome sequenced fungal species, reveals a high chemical diversity in secreted metabolites.</title>
        <authorList>
            <person name="Grijseels S."/>
            <person name="Nielsen J.C."/>
            <person name="Randelovic M."/>
            <person name="Nielsen J."/>
            <person name="Nielsen K.F."/>
            <person name="Workman M."/>
            <person name="Frisvad J.C."/>
        </authorList>
    </citation>
    <scope>NUCLEOTIDE SEQUENCE [LARGE SCALE GENOMIC DNA]</scope>
    <source>
        <strain evidence="11 12">CBS 141311</strain>
    </source>
</reference>
<evidence type="ECO:0000259" key="10">
    <source>
        <dbReference type="Pfam" id="PF00291"/>
    </source>
</evidence>
<keyword evidence="8" id="KW-0456">Lyase</keyword>
<evidence type="ECO:0000256" key="6">
    <source>
        <dbReference type="ARBA" id="ARBA00022898"/>
    </source>
</evidence>
<comment type="cofactor">
    <cofactor evidence="1">
        <name>pyridoxal 5'-phosphate</name>
        <dbReference type="ChEBI" id="CHEBI:597326"/>
    </cofactor>
</comment>
<evidence type="ECO:0000313" key="12">
    <source>
        <dbReference type="Proteomes" id="UP000177622"/>
    </source>
</evidence>
<evidence type="ECO:0000256" key="9">
    <source>
        <dbReference type="ARBA" id="ARBA00049047"/>
    </source>
</evidence>
<accession>A0A1F5L1U6</accession>
<dbReference type="AlphaFoldDB" id="A0A1F5L1U6"/>
<evidence type="ECO:0000256" key="5">
    <source>
        <dbReference type="ARBA" id="ARBA00022822"/>
    </source>
</evidence>
<organism evidence="11 12">
    <name type="scientific">Penicillium arizonense</name>
    <dbReference type="NCBI Taxonomy" id="1835702"/>
    <lineage>
        <taxon>Eukaryota</taxon>
        <taxon>Fungi</taxon>
        <taxon>Dikarya</taxon>
        <taxon>Ascomycota</taxon>
        <taxon>Pezizomycotina</taxon>
        <taxon>Eurotiomycetes</taxon>
        <taxon>Eurotiomycetidae</taxon>
        <taxon>Eurotiales</taxon>
        <taxon>Aspergillaceae</taxon>
        <taxon>Penicillium</taxon>
    </lineage>
</organism>
<name>A0A1F5L1U6_PENAI</name>
<proteinExistence type="predicted"/>
<evidence type="ECO:0000313" key="11">
    <source>
        <dbReference type="EMBL" id="OGE47026.1"/>
    </source>
</evidence>
<evidence type="ECO:0000256" key="3">
    <source>
        <dbReference type="ARBA" id="ARBA00012043"/>
    </source>
</evidence>
<dbReference type="GeneID" id="34582385"/>
<dbReference type="Pfam" id="PF00291">
    <property type="entry name" value="PALP"/>
    <property type="match status" value="1"/>
</dbReference>
<evidence type="ECO:0000256" key="1">
    <source>
        <dbReference type="ARBA" id="ARBA00001933"/>
    </source>
</evidence>
<dbReference type="OrthoDB" id="4296777at2759"/>
<comment type="catalytic activity">
    <reaction evidence="9">
        <text>(1S,2R)-1-C-(indol-3-yl)glycerol 3-phosphate + L-serine = D-glyceraldehyde 3-phosphate + L-tryptophan + H2O</text>
        <dbReference type="Rhea" id="RHEA:10532"/>
        <dbReference type="ChEBI" id="CHEBI:15377"/>
        <dbReference type="ChEBI" id="CHEBI:33384"/>
        <dbReference type="ChEBI" id="CHEBI:57912"/>
        <dbReference type="ChEBI" id="CHEBI:58866"/>
        <dbReference type="ChEBI" id="CHEBI:59776"/>
        <dbReference type="EC" id="4.2.1.20"/>
    </reaction>
</comment>
<keyword evidence="6" id="KW-0663">Pyridoxal phosphate</keyword>
<evidence type="ECO:0000256" key="4">
    <source>
        <dbReference type="ARBA" id="ARBA00022605"/>
    </source>
</evidence>
<comment type="pathway">
    <text evidence="2">Amino-acid biosynthesis; L-tryptophan biosynthesis; L-tryptophan from chorismate: step 5/5.</text>
</comment>
<sequence length="377" mass="41113">MDQRQSSYEDRIVITGRFGSFGGRYAPESQIEFLQDLTTLFQKSLDDVGFWNEYWTFFPNKPSPLHRAPTLTQLAGGGDIWLKREDLNGYTSASRYNIVGQILLARRMNKTEIITACTSTYHGIECATLCATLGMACTIYMGAKDALSGPAEIQEMKTIGATVIIVNRGNMSLREARGEALQSSTVRFKIAFYVSISDIGPHPYPLIVRTFQSIIGGQAMRQLGEFCGKFPTWVAAPITGNGTAVGFFYPFSRYSSVKLLGVEAYGAAALCFGSHGVYSGAFTNVIQNDDGQILQIDSLSPEMNSPASGPELSRWKQGGQLKCAFATREEALEGQRILKDTEGIPAGLDTAHAIQNVINTAQKLDNDEVILVLVSGP</sequence>
<evidence type="ECO:0000256" key="8">
    <source>
        <dbReference type="ARBA" id="ARBA00023239"/>
    </source>
</evidence>
<dbReference type="SUPFAM" id="SSF53686">
    <property type="entry name" value="Tryptophan synthase beta subunit-like PLP-dependent enzymes"/>
    <property type="match status" value="1"/>
</dbReference>
<dbReference type="GO" id="GO:0004834">
    <property type="term" value="F:tryptophan synthase activity"/>
    <property type="evidence" value="ECO:0007669"/>
    <property type="project" value="UniProtKB-EC"/>
</dbReference>
<keyword evidence="4" id="KW-0028">Amino-acid biosynthesis</keyword>
<dbReference type="GO" id="GO:0005737">
    <property type="term" value="C:cytoplasm"/>
    <property type="evidence" value="ECO:0007669"/>
    <property type="project" value="TreeGrafter"/>
</dbReference>
<evidence type="ECO:0000256" key="2">
    <source>
        <dbReference type="ARBA" id="ARBA00004733"/>
    </source>
</evidence>
<dbReference type="PANTHER" id="PTHR48077">
    <property type="entry name" value="TRYPTOPHAN SYNTHASE-RELATED"/>
    <property type="match status" value="1"/>
</dbReference>
<comment type="caution">
    <text evidence="11">The sequence shown here is derived from an EMBL/GenBank/DDBJ whole genome shotgun (WGS) entry which is preliminary data.</text>
</comment>
<dbReference type="Gene3D" id="3.40.50.1100">
    <property type="match status" value="2"/>
</dbReference>
<gene>
    <name evidence="11" type="ORF">PENARI_c074G06288</name>
</gene>
<dbReference type="EC" id="4.2.1.20" evidence="3"/>
<dbReference type="EMBL" id="LXJU01000074">
    <property type="protein sequence ID" value="OGE47026.1"/>
    <property type="molecule type" value="Genomic_DNA"/>
</dbReference>
<protein>
    <recommendedName>
        <fullName evidence="3">tryptophan synthase</fullName>
        <ecNumber evidence="3">4.2.1.20</ecNumber>
    </recommendedName>
</protein>
<dbReference type="InterPro" id="IPR023026">
    <property type="entry name" value="Trp_synth_beta/beta-like"/>
</dbReference>
<keyword evidence="7" id="KW-0057">Aromatic amino acid biosynthesis</keyword>
<keyword evidence="12" id="KW-1185">Reference proteome</keyword>
<dbReference type="STRING" id="1835702.A0A1F5L1U6"/>
<dbReference type="Proteomes" id="UP000177622">
    <property type="component" value="Unassembled WGS sequence"/>
</dbReference>
<dbReference type="RefSeq" id="XP_022482493.1">
    <property type="nucleotide sequence ID" value="XM_022637651.1"/>
</dbReference>
<dbReference type="InterPro" id="IPR036052">
    <property type="entry name" value="TrpB-like_PALP_sf"/>
</dbReference>
<keyword evidence="5" id="KW-0822">Tryptophan biosynthesis</keyword>
<dbReference type="PANTHER" id="PTHR48077:SF2">
    <property type="entry name" value="TRYPTOPHAN SYNTHASE"/>
    <property type="match status" value="1"/>
</dbReference>
<dbReference type="InterPro" id="IPR001926">
    <property type="entry name" value="TrpB-like_PALP"/>
</dbReference>
<evidence type="ECO:0000256" key="7">
    <source>
        <dbReference type="ARBA" id="ARBA00023141"/>
    </source>
</evidence>
<feature type="domain" description="Tryptophan synthase beta chain-like PALP" evidence="10">
    <location>
        <begin position="61"/>
        <end position="376"/>
    </location>
</feature>